<dbReference type="FunFam" id="1.20.120.1760:FF:000020">
    <property type="entry name" value="cardiolipin synthase (CMP-forming), mitochondrial"/>
    <property type="match status" value="1"/>
</dbReference>
<dbReference type="Proteomes" id="UP001085076">
    <property type="component" value="Miscellaneous, Linkage group lg04"/>
</dbReference>
<evidence type="ECO:0000256" key="12">
    <source>
        <dbReference type="ARBA" id="ARBA00023264"/>
    </source>
</evidence>
<reference evidence="15" key="2">
    <citation type="journal article" date="2022" name="Hortic Res">
        <title>The genome of Dioscorea zingiberensis sheds light on the biosynthesis, origin and evolution of the medicinally important diosgenin saponins.</title>
        <authorList>
            <person name="Li Y."/>
            <person name="Tan C."/>
            <person name="Li Z."/>
            <person name="Guo J."/>
            <person name="Li S."/>
            <person name="Chen X."/>
            <person name="Wang C."/>
            <person name="Dai X."/>
            <person name="Yang H."/>
            <person name="Song W."/>
            <person name="Hou L."/>
            <person name="Xu J."/>
            <person name="Tong Z."/>
            <person name="Xu A."/>
            <person name="Yuan X."/>
            <person name="Wang W."/>
            <person name="Yang Q."/>
            <person name="Chen L."/>
            <person name="Sun Z."/>
            <person name="Wang K."/>
            <person name="Pan B."/>
            <person name="Chen J."/>
            <person name="Bao Y."/>
            <person name="Liu F."/>
            <person name="Qi X."/>
            <person name="Gang D.R."/>
            <person name="Wen J."/>
            <person name="Li J."/>
        </authorList>
    </citation>
    <scope>NUCLEOTIDE SEQUENCE</scope>
    <source>
        <strain evidence="15">Dzin_1.0</strain>
    </source>
</reference>
<dbReference type="InterPro" id="IPR043130">
    <property type="entry name" value="CDP-OH_PTrfase_TM_dom"/>
</dbReference>
<keyword evidence="10" id="KW-0472">Membrane</keyword>
<dbReference type="PANTHER" id="PTHR14269">
    <property type="entry name" value="CDP-DIACYLGLYCEROL--GLYCEROL-3-PHOSPHATE 3-PHOSPHATIDYLTRANSFERASE-RELATED"/>
    <property type="match status" value="1"/>
</dbReference>
<dbReference type="InterPro" id="IPR050324">
    <property type="entry name" value="CDP-alcohol_PTase-I"/>
</dbReference>
<dbReference type="Pfam" id="PF06454">
    <property type="entry name" value="THH1_TOM1-3_dom"/>
    <property type="match status" value="1"/>
</dbReference>
<evidence type="ECO:0000256" key="6">
    <source>
        <dbReference type="ARBA" id="ARBA00022692"/>
    </source>
</evidence>
<dbReference type="GO" id="GO:0016020">
    <property type="term" value="C:membrane"/>
    <property type="evidence" value="ECO:0007669"/>
    <property type="project" value="UniProtKB-SubCell"/>
</dbReference>
<name>A0A9D5HFN0_9LILI</name>
<keyword evidence="16" id="KW-1185">Reference proteome</keyword>
<accession>A0A9D5HFN0</accession>
<comment type="subcellular location">
    <subcellularLocation>
        <location evidence="2">Membrane</location>
        <topology evidence="2">Multi-pass membrane protein</topology>
    </subcellularLocation>
</comment>
<comment type="cofactor">
    <cofactor evidence="1">
        <name>Mn(2+)</name>
        <dbReference type="ChEBI" id="CHEBI:29035"/>
    </cofactor>
</comment>
<evidence type="ECO:0000256" key="3">
    <source>
        <dbReference type="ARBA" id="ARBA00010441"/>
    </source>
</evidence>
<proteinExistence type="inferred from homology"/>
<evidence type="ECO:0000256" key="5">
    <source>
        <dbReference type="ARBA" id="ARBA00022679"/>
    </source>
</evidence>
<dbReference type="InterPro" id="IPR009457">
    <property type="entry name" value="THH1/TOM1/TOM3_dom"/>
</dbReference>
<evidence type="ECO:0000256" key="7">
    <source>
        <dbReference type="ARBA" id="ARBA00022946"/>
    </source>
</evidence>
<comment type="similarity">
    <text evidence="3 13">Belongs to the CDP-alcohol phosphatidyltransferase class-I family.</text>
</comment>
<evidence type="ECO:0000256" key="9">
    <source>
        <dbReference type="ARBA" id="ARBA00023098"/>
    </source>
</evidence>
<evidence type="ECO:0000256" key="2">
    <source>
        <dbReference type="ARBA" id="ARBA00004141"/>
    </source>
</evidence>
<dbReference type="InterPro" id="IPR048254">
    <property type="entry name" value="CDP_ALCOHOL_P_TRANSF_CS"/>
</dbReference>
<evidence type="ECO:0000259" key="14">
    <source>
        <dbReference type="Pfam" id="PF06454"/>
    </source>
</evidence>
<keyword evidence="12" id="KW-1208">Phospholipid metabolism</keyword>
<evidence type="ECO:0000256" key="8">
    <source>
        <dbReference type="ARBA" id="ARBA00022989"/>
    </source>
</evidence>
<evidence type="ECO:0000256" key="1">
    <source>
        <dbReference type="ARBA" id="ARBA00001936"/>
    </source>
</evidence>
<keyword evidence="11" id="KW-0594">Phospholipid biosynthesis</keyword>
<evidence type="ECO:0000256" key="13">
    <source>
        <dbReference type="RuleBase" id="RU003750"/>
    </source>
</evidence>
<evidence type="ECO:0000313" key="15">
    <source>
        <dbReference type="EMBL" id="KAJ0974715.1"/>
    </source>
</evidence>
<dbReference type="PROSITE" id="PS00379">
    <property type="entry name" value="CDP_ALCOHOL_P_TRANSF"/>
    <property type="match status" value="1"/>
</dbReference>
<comment type="caution">
    <text evidence="15">The sequence shown here is derived from an EMBL/GenBank/DDBJ whole genome shotgun (WGS) entry which is preliminary data.</text>
</comment>
<gene>
    <name evidence="15" type="ORF">J5N97_016680</name>
</gene>
<keyword evidence="9" id="KW-0443">Lipid metabolism</keyword>
<keyword evidence="6" id="KW-0812">Transmembrane</keyword>
<dbReference type="Pfam" id="PF01066">
    <property type="entry name" value="CDP-OH_P_transf"/>
    <property type="match status" value="1"/>
</dbReference>
<evidence type="ECO:0000256" key="10">
    <source>
        <dbReference type="ARBA" id="ARBA00023136"/>
    </source>
</evidence>
<keyword evidence="4" id="KW-0444">Lipid biosynthesis</keyword>
<dbReference type="GO" id="GO:0005739">
    <property type="term" value="C:mitochondrion"/>
    <property type="evidence" value="ECO:0007669"/>
    <property type="project" value="TreeGrafter"/>
</dbReference>
<dbReference type="EMBL" id="JAGGNH010000004">
    <property type="protein sequence ID" value="KAJ0974715.1"/>
    <property type="molecule type" value="Genomic_DNA"/>
</dbReference>
<evidence type="ECO:0000256" key="11">
    <source>
        <dbReference type="ARBA" id="ARBA00023209"/>
    </source>
</evidence>
<reference evidence="15" key="1">
    <citation type="submission" date="2021-03" db="EMBL/GenBank/DDBJ databases">
        <authorList>
            <person name="Li Z."/>
            <person name="Yang C."/>
        </authorList>
    </citation>
    <scope>NUCLEOTIDE SEQUENCE</scope>
    <source>
        <strain evidence="15">Dzin_1.0</strain>
        <tissue evidence="15">Leaf</tissue>
    </source>
</reference>
<protein>
    <recommendedName>
        <fullName evidence="14">THH1/TOM1/TOM3 domain-containing protein</fullName>
    </recommendedName>
</protein>
<evidence type="ECO:0000313" key="16">
    <source>
        <dbReference type="Proteomes" id="UP001085076"/>
    </source>
</evidence>
<dbReference type="PANTHER" id="PTHR14269:SF60">
    <property type="entry name" value="CARDIOLIPIN SYNTHASE (CMP-FORMING)"/>
    <property type="match status" value="1"/>
</dbReference>
<evidence type="ECO:0000256" key="4">
    <source>
        <dbReference type="ARBA" id="ARBA00022516"/>
    </source>
</evidence>
<feature type="domain" description="THH1/TOM1/TOM3" evidence="14">
    <location>
        <begin position="415"/>
        <end position="468"/>
    </location>
</feature>
<dbReference type="OrthoDB" id="10020554at2759"/>
<dbReference type="GO" id="GO:0043337">
    <property type="term" value="F:cardiolipin synthase (CMP-forming)"/>
    <property type="evidence" value="ECO:0007669"/>
    <property type="project" value="TreeGrafter"/>
</dbReference>
<dbReference type="InterPro" id="IPR000462">
    <property type="entry name" value="CDP-OH_P_trans"/>
</dbReference>
<keyword evidence="5 13" id="KW-0808">Transferase</keyword>
<dbReference type="GO" id="GO:0032049">
    <property type="term" value="P:cardiolipin biosynthetic process"/>
    <property type="evidence" value="ECO:0007669"/>
    <property type="project" value="TreeGrafter"/>
</dbReference>
<organism evidence="15 16">
    <name type="scientific">Dioscorea zingiberensis</name>
    <dbReference type="NCBI Taxonomy" id="325984"/>
    <lineage>
        <taxon>Eukaryota</taxon>
        <taxon>Viridiplantae</taxon>
        <taxon>Streptophyta</taxon>
        <taxon>Embryophyta</taxon>
        <taxon>Tracheophyta</taxon>
        <taxon>Spermatophyta</taxon>
        <taxon>Magnoliopsida</taxon>
        <taxon>Liliopsida</taxon>
        <taxon>Dioscoreales</taxon>
        <taxon>Dioscoreaceae</taxon>
        <taxon>Dioscorea</taxon>
    </lineage>
</organism>
<keyword evidence="8" id="KW-1133">Transmembrane helix</keyword>
<dbReference type="AlphaFoldDB" id="A0A9D5HFN0"/>
<sequence length="468" mass="52100">MAVFKALRSLRRNPNSRSLIRFNGPSTFFPFPHLSPSLLPSHSSCSLVVAPNPFSLVTRLTSSPSSVFSPLRGCIPFSGPLFLSSPAWKLSQSATPLYLRGNEAVFPKDLLRARSFRIGLGFGSAGDLGQVIGWGRGRPRNDNGTAWVVRKEEFLNLPNLISISRMVSGPFIGWMIINEWYVPAFCSLAVSGATDWLDGFVARKMNINSVFGSYLDPLADKVLIGCVALAMVKMDLLHPGLVGLVLLRDVVLVGGAVYKRASNLGWKWKSWSAFVNLDATHREKVEPLFISKVNTVFQLLLVAAALLQPEFGTEETELYITYLSLPISSNALRLSGKERGVLIPELLTRECFMNQVCIWIYLWINDDEVVESIGKIFIAVVSFIAALKVSWLFFMLRRFPILSKGGRKKLNEVGLSAFDKDASLEVLDHPILDRGYYMLTEVLPSALVLYILHKLPPKRVSAQYHPIR</sequence>
<dbReference type="Gene3D" id="1.20.120.1760">
    <property type="match status" value="1"/>
</dbReference>
<keyword evidence="7" id="KW-0809">Transit peptide</keyword>